<sequence length="165" mass="18128">MKRHFIIVMLEAADRAVAFKSMIKAWAQTRGMMATFMAKVSEKWPGRSGHIHISVASDGDNAFHDRDRFRSISKQMSQFIGRQLKYMSDFCVLAAPNFNSYKRLVPGCWVPACPIGADMNPYLALSCAIGSGIPGIEEDAALRASIVGDASEKTCHTSARLPQST</sequence>
<dbReference type="EMBL" id="CP088282">
    <property type="protein sequence ID" value="UGY00535.1"/>
    <property type="molecule type" value="Genomic_DNA"/>
</dbReference>
<gene>
    <name evidence="1" type="ORF">J4P68_0025225</name>
</gene>
<organism evidence="1 2">
    <name type="scientific">Bradyrhizobium quebecense</name>
    <dbReference type="NCBI Taxonomy" id="2748629"/>
    <lineage>
        <taxon>Bacteria</taxon>
        <taxon>Pseudomonadati</taxon>
        <taxon>Pseudomonadota</taxon>
        <taxon>Alphaproteobacteria</taxon>
        <taxon>Hyphomicrobiales</taxon>
        <taxon>Nitrobacteraceae</taxon>
        <taxon>Bradyrhizobium</taxon>
    </lineage>
</organism>
<name>A0ACD3V2F6_9BRAD</name>
<dbReference type="Proteomes" id="UP000692816">
    <property type="component" value="Chromosome"/>
</dbReference>
<reference evidence="1 2" key="1">
    <citation type="journal article" date="2021" name="Int. J. Syst. Evol. Microbiol.">
        <title>Bradyrhizobium septentrionale sp. nov. (sv. septentrionale) and Bradyrhizobium quebecense sp. nov. (sv. septentrionale) associated with legumes native to Canada possess rearranged symbiosis genes and numerous insertion sequences.</title>
        <authorList>
            <person name="Bromfield E.S.P."/>
            <person name="Cloutier S."/>
        </authorList>
    </citation>
    <scope>NUCLEOTIDE SEQUENCE [LARGE SCALE GENOMIC DNA]</scope>
    <source>
        <strain evidence="1 2">12S5</strain>
    </source>
</reference>
<keyword evidence="2" id="KW-1185">Reference proteome</keyword>
<evidence type="ECO:0000313" key="1">
    <source>
        <dbReference type="EMBL" id="UGY00535.1"/>
    </source>
</evidence>
<proteinExistence type="predicted"/>
<accession>A0ACD3V2F6</accession>
<protein>
    <submittedName>
        <fullName evidence="1">Glutamine synthetase</fullName>
    </submittedName>
</protein>
<evidence type="ECO:0000313" key="2">
    <source>
        <dbReference type="Proteomes" id="UP000692816"/>
    </source>
</evidence>